<dbReference type="Proteomes" id="UP000214603">
    <property type="component" value="Unassembled WGS sequence"/>
</dbReference>
<keyword evidence="1" id="KW-0812">Transmembrane</keyword>
<evidence type="ECO:0000313" key="3">
    <source>
        <dbReference type="EMBL" id="OWT55700.1"/>
    </source>
</evidence>
<dbReference type="Pfam" id="PF07331">
    <property type="entry name" value="TctB"/>
    <property type="match status" value="1"/>
</dbReference>
<evidence type="ECO:0000313" key="4">
    <source>
        <dbReference type="Proteomes" id="UP000214603"/>
    </source>
</evidence>
<evidence type="ECO:0000256" key="1">
    <source>
        <dbReference type="SAM" id="Phobius"/>
    </source>
</evidence>
<dbReference type="InterPro" id="IPR009936">
    <property type="entry name" value="DUF1468"/>
</dbReference>
<feature type="transmembrane region" description="Helical" evidence="1">
    <location>
        <begin position="143"/>
        <end position="161"/>
    </location>
</feature>
<dbReference type="OrthoDB" id="6183775at2"/>
<feature type="transmembrane region" description="Helical" evidence="1">
    <location>
        <begin position="20"/>
        <end position="43"/>
    </location>
</feature>
<reference evidence="4" key="1">
    <citation type="submission" date="2017-06" db="EMBL/GenBank/DDBJ databases">
        <title>Herbaspirillum phytohormonus sp. nov., isolated from the root nodule of Robinia pseudoacacia in lead-zinc mine.</title>
        <authorList>
            <person name="Fan M."/>
            <person name="Lin Y."/>
        </authorList>
    </citation>
    <scope>NUCLEOTIDE SEQUENCE [LARGE SCALE GENOMIC DNA]</scope>
    <source>
        <strain evidence="4">SC-089</strain>
    </source>
</reference>
<feature type="domain" description="DUF1468" evidence="2">
    <location>
        <begin position="33"/>
        <end position="169"/>
    </location>
</feature>
<dbReference type="AlphaFoldDB" id="A0A225M6G4"/>
<sequence length="180" mass="19519">MNEHDTDPAAQEREAEGQGLSLRAGGLATSSSLIVLGCIVMYGSLQQGIGWDDAGPMPGYFPFYIGLLLALSSLGTALGTLAKWSKGRGDLTSRSQLRRVLGVFIPICVYAALMPYLGMYVASGLLIAWFMRRMAEPGATHSWLKTVAISVAVPVACYFIFTRWFEVPLYAGPIPAWFGY</sequence>
<feature type="transmembrane region" description="Helical" evidence="1">
    <location>
        <begin position="63"/>
        <end position="82"/>
    </location>
</feature>
<organism evidence="3 4">
    <name type="scientific">Candidimonas nitroreducens</name>
    <dbReference type="NCBI Taxonomy" id="683354"/>
    <lineage>
        <taxon>Bacteria</taxon>
        <taxon>Pseudomonadati</taxon>
        <taxon>Pseudomonadota</taxon>
        <taxon>Betaproteobacteria</taxon>
        <taxon>Burkholderiales</taxon>
        <taxon>Alcaligenaceae</taxon>
        <taxon>Candidimonas</taxon>
    </lineage>
</organism>
<accession>A0A225M6G4</accession>
<dbReference type="RefSeq" id="WP_088605273.1">
    <property type="nucleotide sequence ID" value="NZ_NJIH01000012.1"/>
</dbReference>
<keyword evidence="1" id="KW-0472">Membrane</keyword>
<proteinExistence type="predicted"/>
<evidence type="ECO:0000259" key="2">
    <source>
        <dbReference type="Pfam" id="PF07331"/>
    </source>
</evidence>
<keyword evidence="1" id="KW-1133">Transmembrane helix</keyword>
<gene>
    <name evidence="3" type="ORF">CEY11_20500</name>
</gene>
<protein>
    <submittedName>
        <fullName evidence="3">Tripartite tricarboxylate transporter TctB</fullName>
    </submittedName>
</protein>
<comment type="caution">
    <text evidence="3">The sequence shown here is derived from an EMBL/GenBank/DDBJ whole genome shotgun (WGS) entry which is preliminary data.</text>
</comment>
<name>A0A225M6G4_9BURK</name>
<dbReference type="EMBL" id="NJIH01000012">
    <property type="protein sequence ID" value="OWT55700.1"/>
    <property type="molecule type" value="Genomic_DNA"/>
</dbReference>
<keyword evidence="4" id="KW-1185">Reference proteome</keyword>
<feature type="transmembrane region" description="Helical" evidence="1">
    <location>
        <begin position="103"/>
        <end position="131"/>
    </location>
</feature>